<comment type="caution">
    <text evidence="2">The sequence shown here is derived from an EMBL/GenBank/DDBJ whole genome shotgun (WGS) entry which is preliminary data.</text>
</comment>
<feature type="compositionally biased region" description="Polar residues" evidence="1">
    <location>
        <begin position="19"/>
        <end position="31"/>
    </location>
</feature>
<proteinExistence type="predicted"/>
<sequence length="789" mass="92596">MGNRPGSTIDKLKHKKNSSHLTSPPSSPIESASTIKTTHFETFILVWLDPNVDTNVENVQTQERLRKILTCLITFDTVDACEQWLKKCCSDEKILFIVSGAYGQEIIPKIHHLQAIISIYIYCLDIDRNKIWAQNFAKIRNIISSTDTLLHELSLDQINLESLEDSKALNIYKHEQQQVYSHDTKIVSFVCYQLLLEILISPNYITQQGTYYELIHTLRQYSSDDKYGSKLINEFQKTYNSNKAISWLTRDTPLSRFINKALREQDIHMLFTLRFLLVDIHSQLTTYQARSLHVYKLQLMLKNEMENIRANQGQLLAMNRFLFASTDKSQLISTITKNDQYEIVLFDIKADFRLGVAPFAFLHDIDSNIEHQIDREVLFMCGSIFEVGSLVYENNIWNLQLKLANENDSLILFHMKEKLRETKNLSIIGDLLNQYDQKEQANIYYERLFKELPKHHAFVSQINRQQLPRNNNRPNPISIPNVPFVVVNLSEHMSKFASAVLDILCSLTSDIISIMNDVSINDIYQWPKSSISIFTTTQFLSPLEQKKISKYFKTFVLNDDKNNIEQQQQQQFTTIDELICRLVDEIIQYYRSEANEFSKIGDSTKVQEQYKQINRIYRELRKIDEKLVKINSPLNKSENIEPILIWLISNTGHDEEDTEYIEKNFKDNFSSYFTFYDSCEFHSHLLDENNITDMFIIIDSNYEESIVECVRQFPYVKYVYYYGELKTKSNNIMINRDDLYYRITSDLIDYYAKLGEKYQTNKQSKEARKIFLKAQTLCRLLAENCFLSE</sequence>
<gene>
    <name evidence="2" type="ORF">JXQ802_LOCUS6731</name>
</gene>
<evidence type="ECO:0000313" key="2">
    <source>
        <dbReference type="EMBL" id="CAF0851831.1"/>
    </source>
</evidence>
<dbReference type="EMBL" id="CAJNOL010000108">
    <property type="protein sequence ID" value="CAF0851831.1"/>
    <property type="molecule type" value="Genomic_DNA"/>
</dbReference>
<name>A0A813W793_9BILA</name>
<feature type="region of interest" description="Disordered" evidence="1">
    <location>
        <begin position="1"/>
        <end position="31"/>
    </location>
</feature>
<dbReference type="AlphaFoldDB" id="A0A813W793"/>
<reference evidence="2" key="1">
    <citation type="submission" date="2021-02" db="EMBL/GenBank/DDBJ databases">
        <authorList>
            <person name="Nowell W R."/>
        </authorList>
    </citation>
    <scope>NUCLEOTIDE SEQUENCE</scope>
</reference>
<evidence type="ECO:0000256" key="1">
    <source>
        <dbReference type="SAM" id="MobiDB-lite"/>
    </source>
</evidence>
<dbReference type="Proteomes" id="UP000663870">
    <property type="component" value="Unassembled WGS sequence"/>
</dbReference>
<organism evidence="2 3">
    <name type="scientific">Rotaria sordida</name>
    <dbReference type="NCBI Taxonomy" id="392033"/>
    <lineage>
        <taxon>Eukaryota</taxon>
        <taxon>Metazoa</taxon>
        <taxon>Spiralia</taxon>
        <taxon>Gnathifera</taxon>
        <taxon>Rotifera</taxon>
        <taxon>Eurotatoria</taxon>
        <taxon>Bdelloidea</taxon>
        <taxon>Philodinida</taxon>
        <taxon>Philodinidae</taxon>
        <taxon>Rotaria</taxon>
    </lineage>
</organism>
<protein>
    <submittedName>
        <fullName evidence="2">Uncharacterized protein</fullName>
    </submittedName>
</protein>
<evidence type="ECO:0000313" key="3">
    <source>
        <dbReference type="Proteomes" id="UP000663870"/>
    </source>
</evidence>
<accession>A0A813W793</accession>
<keyword evidence="3" id="KW-1185">Reference proteome</keyword>